<sequence>MSKTQPRSVKQDRAGKQQRREAERLRQLKARRRNKMIITGSIVLVVVIVGAFIWFANHPLGGTTASSSSSQASSSSSSGPYAPLNGISCDTQEQLAYHIHAHLSIYIDGKPVALPQGIGIASDQSCIYWLHTHDTSGVIHIESPTQKDYTLGQFTQLWSQRFSTLQYPYQLDKGDGWQVYVDGKPYSGDFHNIVLKAHTLVTLAYNSPDAKPDTTYAWQGL</sequence>
<reference evidence="3 4" key="1">
    <citation type="submission" date="2023-02" db="EMBL/GenBank/DDBJ databases">
        <title>Dictyobacter halimunensis sp. nov., a new member of the class Ktedonobacteria from forest soil in a geothermal area.</title>
        <authorList>
            <person name="Rachmania M.K."/>
            <person name="Ningsih F."/>
            <person name="Sakai Y."/>
            <person name="Yabe S."/>
            <person name="Yokota A."/>
            <person name="Sjamsuridzal W."/>
        </authorList>
    </citation>
    <scope>NUCLEOTIDE SEQUENCE [LARGE SCALE GENOMIC DNA]</scope>
    <source>
        <strain evidence="3 4">S3.2.2.5</strain>
    </source>
</reference>
<gene>
    <name evidence="3" type="ORF">KDH_73090</name>
</gene>
<dbReference type="Proteomes" id="UP001344906">
    <property type="component" value="Unassembled WGS sequence"/>
</dbReference>
<evidence type="ECO:0000256" key="1">
    <source>
        <dbReference type="SAM" id="MobiDB-lite"/>
    </source>
</evidence>
<accession>A0ABQ6G391</accession>
<name>A0ABQ6G391_9CHLR</name>
<feature type="region of interest" description="Disordered" evidence="1">
    <location>
        <begin position="1"/>
        <end position="22"/>
    </location>
</feature>
<keyword evidence="2" id="KW-1133">Transmembrane helix</keyword>
<keyword evidence="4" id="KW-1185">Reference proteome</keyword>
<protein>
    <submittedName>
        <fullName evidence="3">Uncharacterized protein</fullName>
    </submittedName>
</protein>
<dbReference type="RefSeq" id="WP_338257576.1">
    <property type="nucleotide sequence ID" value="NZ_BSRI01000002.1"/>
</dbReference>
<keyword evidence="2" id="KW-0472">Membrane</keyword>
<proteinExistence type="predicted"/>
<comment type="caution">
    <text evidence="3">The sequence shown here is derived from an EMBL/GenBank/DDBJ whole genome shotgun (WGS) entry which is preliminary data.</text>
</comment>
<dbReference type="EMBL" id="BSRI01000002">
    <property type="protein sequence ID" value="GLV60490.1"/>
    <property type="molecule type" value="Genomic_DNA"/>
</dbReference>
<evidence type="ECO:0000256" key="2">
    <source>
        <dbReference type="SAM" id="Phobius"/>
    </source>
</evidence>
<evidence type="ECO:0000313" key="3">
    <source>
        <dbReference type="EMBL" id="GLV60490.1"/>
    </source>
</evidence>
<organism evidence="3 4">
    <name type="scientific">Dictyobacter halimunensis</name>
    <dbReference type="NCBI Taxonomy" id="3026934"/>
    <lineage>
        <taxon>Bacteria</taxon>
        <taxon>Bacillati</taxon>
        <taxon>Chloroflexota</taxon>
        <taxon>Ktedonobacteria</taxon>
        <taxon>Ktedonobacterales</taxon>
        <taxon>Dictyobacteraceae</taxon>
        <taxon>Dictyobacter</taxon>
    </lineage>
</organism>
<keyword evidence="2" id="KW-0812">Transmembrane</keyword>
<evidence type="ECO:0000313" key="4">
    <source>
        <dbReference type="Proteomes" id="UP001344906"/>
    </source>
</evidence>
<feature type="transmembrane region" description="Helical" evidence="2">
    <location>
        <begin position="36"/>
        <end position="56"/>
    </location>
</feature>
<feature type="compositionally biased region" description="Basic and acidic residues" evidence="1">
    <location>
        <begin position="9"/>
        <end position="22"/>
    </location>
</feature>